<dbReference type="RefSeq" id="WP_323280169.1">
    <property type="nucleotide sequence ID" value="NZ_JAYGGQ010000013.1"/>
</dbReference>
<protein>
    <submittedName>
        <fullName evidence="2">Uncharacterized protein</fullName>
    </submittedName>
</protein>
<name>A0ABU5T9T8_9MICC</name>
<comment type="caution">
    <text evidence="2">The sequence shown here is derived from an EMBL/GenBank/DDBJ whole genome shotgun (WGS) entry which is preliminary data.</text>
</comment>
<feature type="compositionally biased region" description="Pro residues" evidence="1">
    <location>
        <begin position="133"/>
        <end position="153"/>
    </location>
</feature>
<dbReference type="Proteomes" id="UP001304769">
    <property type="component" value="Unassembled WGS sequence"/>
</dbReference>
<keyword evidence="3" id="KW-1185">Reference proteome</keyword>
<gene>
    <name evidence="2" type="ORF">SPF06_16225</name>
</gene>
<feature type="region of interest" description="Disordered" evidence="1">
    <location>
        <begin position="129"/>
        <end position="157"/>
    </location>
</feature>
<proteinExistence type="predicted"/>
<evidence type="ECO:0000313" key="2">
    <source>
        <dbReference type="EMBL" id="MEA5456284.1"/>
    </source>
</evidence>
<accession>A0ABU5T9T8</accession>
<sequence length="274" mass="26231">MTPATWARALTFLRLLGLAGGLGLAWLLLGGAAAEASSLGPGTPPSPVLQTVTAPVDTAAAVVTDVQKAAASAVGTTTTALASGVASVPPAVAPLLTGPLAPVAPVVDHAASSLGGAVTTVGTALGQTVSTPVPLPSPLGPPPAPTPPAPAAPAPDNSAPAVDLPVLAPDIPVADTAFGVAPQWFVLAATTVAAEAQLAAETGAPVQLPDEPFVVPQVPASGSGGFGAGSIGPSAATLAAGWLVALPLLVSGRARRLRGLVPPSPAFDPGSTPD</sequence>
<evidence type="ECO:0000256" key="1">
    <source>
        <dbReference type="SAM" id="MobiDB-lite"/>
    </source>
</evidence>
<reference evidence="2 3" key="1">
    <citation type="submission" date="2023-12" db="EMBL/GenBank/DDBJ databases">
        <title>Sinomonas terricola sp. nov, isolated from litchi orchard soil in Guangdong, PR China.</title>
        <authorList>
            <person name="Jiaxin W."/>
            <person name="Yang Z."/>
            <person name="Honghui Z."/>
        </authorList>
    </citation>
    <scope>NUCLEOTIDE SEQUENCE [LARGE SCALE GENOMIC DNA]</scope>
    <source>
        <strain evidence="2 3">JGH33</strain>
    </source>
</reference>
<evidence type="ECO:0000313" key="3">
    <source>
        <dbReference type="Proteomes" id="UP001304769"/>
    </source>
</evidence>
<organism evidence="2 3">
    <name type="scientific">Sinomonas terricola</name>
    <dbReference type="NCBI Taxonomy" id="3110330"/>
    <lineage>
        <taxon>Bacteria</taxon>
        <taxon>Bacillati</taxon>
        <taxon>Actinomycetota</taxon>
        <taxon>Actinomycetes</taxon>
        <taxon>Micrococcales</taxon>
        <taxon>Micrococcaceae</taxon>
        <taxon>Sinomonas</taxon>
    </lineage>
</organism>
<dbReference type="EMBL" id="JAYGGQ010000013">
    <property type="protein sequence ID" value="MEA5456284.1"/>
    <property type="molecule type" value="Genomic_DNA"/>
</dbReference>